<evidence type="ECO:0000259" key="7">
    <source>
        <dbReference type="Pfam" id="PF01035"/>
    </source>
</evidence>
<dbReference type="PROSITE" id="PS00374">
    <property type="entry name" value="MGMT"/>
    <property type="match status" value="1"/>
</dbReference>
<name>A0ABV7YPY4_9ACTN</name>
<dbReference type="InterPro" id="IPR008332">
    <property type="entry name" value="MethylG_MeTrfase_N"/>
</dbReference>
<dbReference type="CDD" id="cd06445">
    <property type="entry name" value="ATase"/>
    <property type="match status" value="1"/>
</dbReference>
<dbReference type="SUPFAM" id="SSF46767">
    <property type="entry name" value="Methylated DNA-protein cysteine methyltransferase, C-terminal domain"/>
    <property type="match status" value="1"/>
</dbReference>
<dbReference type="Pfam" id="PF01035">
    <property type="entry name" value="DNA_binding_1"/>
    <property type="match status" value="1"/>
</dbReference>
<dbReference type="InterPro" id="IPR036631">
    <property type="entry name" value="MGMT_N_sf"/>
</dbReference>
<dbReference type="Proteomes" id="UP001595699">
    <property type="component" value="Unassembled WGS sequence"/>
</dbReference>
<gene>
    <name evidence="9" type="ORF">ACFOUW_35905</name>
</gene>
<dbReference type="RefSeq" id="WP_239553815.1">
    <property type="nucleotide sequence ID" value="NZ_JAFBCM010000001.1"/>
</dbReference>
<sequence>MSIEEMLAGSACQDELDKVTQLQDLLAVKAEDVGALDVAYRTVASPVGDLLLAATDRGVVRVAFLHDDEDAVLQGLSDQLSPRILRAPRRLDWVAIELDEYFAGTRHSFSTPVDLALARGFRRAVLDHLPEIAYGTTASYARVAELAGSPKAFRAVGTACALNPVPIVIPCHRVVKSDGSMGLYAGGVAAKKVLLGLEAA</sequence>
<dbReference type="EC" id="2.1.1.63" evidence="9"/>
<accession>A0ABV7YPY4</accession>
<keyword evidence="10" id="KW-1185">Reference proteome</keyword>
<dbReference type="Gene3D" id="1.10.10.10">
    <property type="entry name" value="Winged helix-like DNA-binding domain superfamily/Winged helix DNA-binding domain"/>
    <property type="match status" value="1"/>
</dbReference>
<comment type="catalytic activity">
    <reaction evidence="6">
        <text>a 6-O-methyl-2'-deoxyguanosine in DNA + L-cysteinyl-[protein] = S-methyl-L-cysteinyl-[protein] + a 2'-deoxyguanosine in DNA</text>
        <dbReference type="Rhea" id="RHEA:24000"/>
        <dbReference type="Rhea" id="RHEA-COMP:10131"/>
        <dbReference type="Rhea" id="RHEA-COMP:10132"/>
        <dbReference type="Rhea" id="RHEA-COMP:11367"/>
        <dbReference type="Rhea" id="RHEA-COMP:11368"/>
        <dbReference type="ChEBI" id="CHEBI:29950"/>
        <dbReference type="ChEBI" id="CHEBI:82612"/>
        <dbReference type="ChEBI" id="CHEBI:85445"/>
        <dbReference type="ChEBI" id="CHEBI:85448"/>
        <dbReference type="EC" id="2.1.1.63"/>
    </reaction>
</comment>
<protein>
    <submittedName>
        <fullName evidence="9">Methylated-DNA--[protein]-cysteine S-methyltransferase</fullName>
        <ecNumber evidence="9">2.1.1.63</ecNumber>
    </submittedName>
</protein>
<dbReference type="GO" id="GO:0032259">
    <property type="term" value="P:methylation"/>
    <property type="evidence" value="ECO:0007669"/>
    <property type="project" value="UniProtKB-KW"/>
</dbReference>
<keyword evidence="5" id="KW-0234">DNA repair</keyword>
<evidence type="ECO:0000256" key="4">
    <source>
        <dbReference type="ARBA" id="ARBA00022763"/>
    </source>
</evidence>
<dbReference type="NCBIfam" id="TIGR00589">
    <property type="entry name" value="ogt"/>
    <property type="match status" value="1"/>
</dbReference>
<proteinExistence type="predicted"/>
<dbReference type="PANTHER" id="PTHR10815:SF13">
    <property type="entry name" value="METHYLATED-DNA--PROTEIN-CYSTEINE METHYLTRANSFERASE"/>
    <property type="match status" value="1"/>
</dbReference>
<evidence type="ECO:0000256" key="1">
    <source>
        <dbReference type="ARBA" id="ARBA00001286"/>
    </source>
</evidence>
<dbReference type="EMBL" id="JBHRZH010000050">
    <property type="protein sequence ID" value="MFC3766259.1"/>
    <property type="molecule type" value="Genomic_DNA"/>
</dbReference>
<dbReference type="InterPro" id="IPR036388">
    <property type="entry name" value="WH-like_DNA-bd_sf"/>
</dbReference>
<reference evidence="10" key="1">
    <citation type="journal article" date="2019" name="Int. J. Syst. Evol. Microbiol.">
        <title>The Global Catalogue of Microorganisms (GCM) 10K type strain sequencing project: providing services to taxonomists for standard genome sequencing and annotation.</title>
        <authorList>
            <consortium name="The Broad Institute Genomics Platform"/>
            <consortium name="The Broad Institute Genome Sequencing Center for Infectious Disease"/>
            <person name="Wu L."/>
            <person name="Ma J."/>
        </authorList>
    </citation>
    <scope>NUCLEOTIDE SEQUENCE [LARGE SCALE GENOMIC DNA]</scope>
    <source>
        <strain evidence="10">CGMCC 4.7241</strain>
    </source>
</reference>
<dbReference type="SUPFAM" id="SSF53155">
    <property type="entry name" value="Methylated DNA-protein cysteine methyltransferase domain"/>
    <property type="match status" value="1"/>
</dbReference>
<feature type="domain" description="Methylated-DNA-[protein]-cysteine S-methyltransferase DNA binding" evidence="7">
    <location>
        <begin position="121"/>
        <end position="199"/>
    </location>
</feature>
<dbReference type="InterPro" id="IPR036217">
    <property type="entry name" value="MethylDNA_cys_MeTrfase_DNAb"/>
</dbReference>
<comment type="caution">
    <text evidence="9">The sequence shown here is derived from an EMBL/GenBank/DDBJ whole genome shotgun (WGS) entry which is preliminary data.</text>
</comment>
<dbReference type="Gene3D" id="3.30.160.70">
    <property type="entry name" value="Methylated DNA-protein cysteine methyltransferase domain"/>
    <property type="match status" value="1"/>
</dbReference>
<evidence type="ECO:0000313" key="10">
    <source>
        <dbReference type="Proteomes" id="UP001595699"/>
    </source>
</evidence>
<feature type="domain" description="Methylguanine DNA methyltransferase ribonuclease-like" evidence="8">
    <location>
        <begin position="39"/>
        <end position="115"/>
    </location>
</feature>
<dbReference type="Pfam" id="PF02870">
    <property type="entry name" value="Methyltransf_1N"/>
    <property type="match status" value="1"/>
</dbReference>
<dbReference type="InterPro" id="IPR014048">
    <property type="entry name" value="MethylDNA_cys_MeTrfase_DNA-bd"/>
</dbReference>
<dbReference type="GO" id="GO:0003908">
    <property type="term" value="F:methylated-DNA-[protein]-cysteine S-methyltransferase activity"/>
    <property type="evidence" value="ECO:0007669"/>
    <property type="project" value="UniProtKB-EC"/>
</dbReference>
<keyword evidence="4" id="KW-0227">DNA damage</keyword>
<evidence type="ECO:0000256" key="2">
    <source>
        <dbReference type="ARBA" id="ARBA00022603"/>
    </source>
</evidence>
<evidence type="ECO:0000256" key="6">
    <source>
        <dbReference type="ARBA" id="ARBA00049348"/>
    </source>
</evidence>
<evidence type="ECO:0000313" key="9">
    <source>
        <dbReference type="EMBL" id="MFC3766259.1"/>
    </source>
</evidence>
<organism evidence="9 10">
    <name type="scientific">Tenggerimyces flavus</name>
    <dbReference type="NCBI Taxonomy" id="1708749"/>
    <lineage>
        <taxon>Bacteria</taxon>
        <taxon>Bacillati</taxon>
        <taxon>Actinomycetota</taxon>
        <taxon>Actinomycetes</taxon>
        <taxon>Propionibacteriales</taxon>
        <taxon>Nocardioidaceae</taxon>
        <taxon>Tenggerimyces</taxon>
    </lineage>
</organism>
<evidence type="ECO:0000259" key="8">
    <source>
        <dbReference type="Pfam" id="PF02870"/>
    </source>
</evidence>
<evidence type="ECO:0000256" key="3">
    <source>
        <dbReference type="ARBA" id="ARBA00022679"/>
    </source>
</evidence>
<comment type="catalytic activity">
    <reaction evidence="1">
        <text>a 4-O-methyl-thymidine in DNA + L-cysteinyl-[protein] = a thymidine in DNA + S-methyl-L-cysteinyl-[protein]</text>
        <dbReference type="Rhea" id="RHEA:53428"/>
        <dbReference type="Rhea" id="RHEA-COMP:10131"/>
        <dbReference type="Rhea" id="RHEA-COMP:10132"/>
        <dbReference type="Rhea" id="RHEA-COMP:13555"/>
        <dbReference type="Rhea" id="RHEA-COMP:13556"/>
        <dbReference type="ChEBI" id="CHEBI:29950"/>
        <dbReference type="ChEBI" id="CHEBI:82612"/>
        <dbReference type="ChEBI" id="CHEBI:137386"/>
        <dbReference type="ChEBI" id="CHEBI:137387"/>
        <dbReference type="EC" id="2.1.1.63"/>
    </reaction>
</comment>
<dbReference type="InterPro" id="IPR001497">
    <property type="entry name" value="MethylDNA_cys_MeTrfase_AS"/>
</dbReference>
<keyword evidence="2 9" id="KW-0489">Methyltransferase</keyword>
<dbReference type="PANTHER" id="PTHR10815">
    <property type="entry name" value="METHYLATED-DNA--PROTEIN-CYSTEINE METHYLTRANSFERASE"/>
    <property type="match status" value="1"/>
</dbReference>
<evidence type="ECO:0000256" key="5">
    <source>
        <dbReference type="ARBA" id="ARBA00023204"/>
    </source>
</evidence>
<keyword evidence="3 9" id="KW-0808">Transferase</keyword>